<accession>A0A3P3DGR0</accession>
<reference evidence="8 9" key="1">
    <citation type="submission" date="2018-11" db="EMBL/GenBank/DDBJ databases">
        <title>Gemmobacter sp. nov., YIM 102744-1 draft genome.</title>
        <authorList>
            <person name="Li G."/>
            <person name="Jiang Y."/>
        </authorList>
    </citation>
    <scope>NUCLEOTIDE SEQUENCE [LARGE SCALE GENOMIC DNA]</scope>
    <source>
        <strain evidence="8 9">YIM 102744-1</strain>
    </source>
</reference>
<keyword evidence="4 7" id="KW-0812">Transmembrane</keyword>
<evidence type="ECO:0000313" key="8">
    <source>
        <dbReference type="EMBL" id="RRH73449.1"/>
    </source>
</evidence>
<dbReference type="OrthoDB" id="9807187at2"/>
<dbReference type="PIRSF" id="PIRSF019239">
    <property type="entry name" value="MrpE"/>
    <property type="match status" value="1"/>
</dbReference>
<dbReference type="AlphaFoldDB" id="A0A3P3DGR0"/>
<dbReference type="InterPro" id="IPR002758">
    <property type="entry name" value="Cation_antiport_E"/>
</dbReference>
<evidence type="ECO:0000256" key="1">
    <source>
        <dbReference type="ARBA" id="ARBA00004651"/>
    </source>
</evidence>
<evidence type="ECO:0000256" key="2">
    <source>
        <dbReference type="ARBA" id="ARBA00006228"/>
    </source>
</evidence>
<feature type="transmembrane region" description="Helical" evidence="7">
    <location>
        <begin position="12"/>
        <end position="42"/>
    </location>
</feature>
<dbReference type="GO" id="GO:0008324">
    <property type="term" value="F:monoatomic cation transmembrane transporter activity"/>
    <property type="evidence" value="ECO:0007669"/>
    <property type="project" value="InterPro"/>
</dbReference>
<gene>
    <name evidence="8" type="ORF">EG244_13155</name>
</gene>
<dbReference type="RefSeq" id="WP_124965455.1">
    <property type="nucleotide sequence ID" value="NZ_RRAZ01000018.1"/>
</dbReference>
<comment type="caution">
    <text evidence="8">The sequence shown here is derived from an EMBL/GenBank/DDBJ whole genome shotgun (WGS) entry which is preliminary data.</text>
</comment>
<protein>
    <submittedName>
        <fullName evidence="8">Na+/H+ antiporter subunit E</fullName>
    </submittedName>
</protein>
<organism evidence="8 9">
    <name type="scientific">Falsigemmobacter faecalis</name>
    <dbReference type="NCBI Taxonomy" id="2488730"/>
    <lineage>
        <taxon>Bacteria</taxon>
        <taxon>Pseudomonadati</taxon>
        <taxon>Pseudomonadota</taxon>
        <taxon>Alphaproteobacteria</taxon>
        <taxon>Rhodobacterales</taxon>
        <taxon>Paracoccaceae</taxon>
        <taxon>Falsigemmobacter</taxon>
    </lineage>
</organism>
<keyword evidence="9" id="KW-1185">Reference proteome</keyword>
<comment type="subcellular location">
    <subcellularLocation>
        <location evidence="1">Cell membrane</location>
        <topology evidence="1">Multi-pass membrane protein</topology>
    </subcellularLocation>
</comment>
<dbReference type="Proteomes" id="UP000282125">
    <property type="component" value="Unassembled WGS sequence"/>
</dbReference>
<dbReference type="GO" id="GO:0005886">
    <property type="term" value="C:plasma membrane"/>
    <property type="evidence" value="ECO:0007669"/>
    <property type="project" value="UniProtKB-SubCell"/>
</dbReference>
<keyword evidence="5 7" id="KW-1133">Transmembrane helix</keyword>
<evidence type="ECO:0000256" key="3">
    <source>
        <dbReference type="ARBA" id="ARBA00022475"/>
    </source>
</evidence>
<comment type="similarity">
    <text evidence="2">Belongs to the CPA3 antiporters (TC 2.A.63) subunit E family.</text>
</comment>
<evidence type="ECO:0000256" key="7">
    <source>
        <dbReference type="SAM" id="Phobius"/>
    </source>
</evidence>
<keyword evidence="6 7" id="KW-0472">Membrane</keyword>
<sequence length="162" mass="18438">MIRLIPHPLLSLALVFMWLLLTSFSLGHLVLGAMLGLVIGWIFRLLEPERPKLRRIWPLVKLSGIVALDILRSNIAVARLILTRGRHGKRRSEFLEVPLELKDPHALALLAMIVTATPGTAWLSHDMDSGILILHVFDLVEEDDWRTLIHNRYETLLMEAFG</sequence>
<dbReference type="PANTHER" id="PTHR34584:SF1">
    <property type="entry name" value="NA(+)_H(+) ANTIPORTER SUBUNIT E1"/>
    <property type="match status" value="1"/>
</dbReference>
<name>A0A3P3DGR0_9RHOB</name>
<proteinExistence type="inferred from homology"/>
<evidence type="ECO:0000256" key="5">
    <source>
        <dbReference type="ARBA" id="ARBA00022989"/>
    </source>
</evidence>
<dbReference type="EMBL" id="RRAZ01000018">
    <property type="protein sequence ID" value="RRH73449.1"/>
    <property type="molecule type" value="Genomic_DNA"/>
</dbReference>
<keyword evidence="3" id="KW-1003">Cell membrane</keyword>
<evidence type="ECO:0000313" key="9">
    <source>
        <dbReference type="Proteomes" id="UP000282125"/>
    </source>
</evidence>
<evidence type="ECO:0000256" key="6">
    <source>
        <dbReference type="ARBA" id="ARBA00023136"/>
    </source>
</evidence>
<dbReference type="Pfam" id="PF01899">
    <property type="entry name" value="MNHE"/>
    <property type="match status" value="1"/>
</dbReference>
<dbReference type="PANTHER" id="PTHR34584">
    <property type="entry name" value="NA(+)/H(+) ANTIPORTER SUBUNIT E1"/>
    <property type="match status" value="1"/>
</dbReference>
<evidence type="ECO:0000256" key="4">
    <source>
        <dbReference type="ARBA" id="ARBA00022692"/>
    </source>
</evidence>
<dbReference type="NCBIfam" id="NF006520">
    <property type="entry name" value="PRK08965.1-4"/>
    <property type="match status" value="1"/>
</dbReference>